<sequence>MQVLTFLIPISLVLGGLGLAGFLYTVRSNQYDDPEGDSRRILSDEWDDHPKP</sequence>
<dbReference type="RefSeq" id="WP_127750181.1">
    <property type="nucleotide sequence ID" value="NZ_CP033219.1"/>
</dbReference>
<dbReference type="AlphaFoldDB" id="A0A3T0N6B5"/>
<dbReference type="PANTHER" id="PTHR41532:SF1">
    <property type="entry name" value="FIXS PROTEIN"/>
    <property type="match status" value="1"/>
</dbReference>
<dbReference type="EMBL" id="CP033219">
    <property type="protein sequence ID" value="AZV79594.1"/>
    <property type="molecule type" value="Genomic_DNA"/>
</dbReference>
<dbReference type="InterPro" id="IPR004714">
    <property type="entry name" value="Cyt_oxidase_maturation_cbb3"/>
</dbReference>
<feature type="region of interest" description="Disordered" evidence="1">
    <location>
        <begin position="31"/>
        <end position="52"/>
    </location>
</feature>
<feature type="transmembrane region" description="Helical" evidence="2">
    <location>
        <begin position="6"/>
        <end position="26"/>
    </location>
</feature>
<organism evidence="3 4">
    <name type="scientific">Parasedimentitalea marina</name>
    <dbReference type="NCBI Taxonomy" id="2483033"/>
    <lineage>
        <taxon>Bacteria</taxon>
        <taxon>Pseudomonadati</taxon>
        <taxon>Pseudomonadota</taxon>
        <taxon>Alphaproteobacteria</taxon>
        <taxon>Rhodobacterales</taxon>
        <taxon>Paracoccaceae</taxon>
        <taxon>Parasedimentitalea</taxon>
    </lineage>
</organism>
<keyword evidence="4" id="KW-1185">Reference proteome</keyword>
<accession>A0A3T0N6B5</accession>
<feature type="compositionally biased region" description="Basic and acidic residues" evidence="1">
    <location>
        <begin position="36"/>
        <end position="52"/>
    </location>
</feature>
<keyword evidence="2" id="KW-0472">Membrane</keyword>
<evidence type="ECO:0000256" key="2">
    <source>
        <dbReference type="SAM" id="Phobius"/>
    </source>
</evidence>
<dbReference type="KEGG" id="sedi:EBB79_18120"/>
<dbReference type="NCBIfam" id="TIGR00847">
    <property type="entry name" value="ccoS"/>
    <property type="match status" value="1"/>
</dbReference>
<protein>
    <submittedName>
        <fullName evidence="3">Cbb3-type cytochrome oxidase assembly protein CcoS</fullName>
    </submittedName>
</protein>
<dbReference type="Pfam" id="PF03597">
    <property type="entry name" value="FixS"/>
    <property type="match status" value="1"/>
</dbReference>
<reference evidence="3 4" key="1">
    <citation type="submission" date="2018-10" db="EMBL/GenBank/DDBJ databases">
        <title>Parasedimentitalea marina sp. nov., a psychrophilic bacterium isolated from deep seawater of the New Britain Trench.</title>
        <authorList>
            <person name="Cao J."/>
        </authorList>
    </citation>
    <scope>NUCLEOTIDE SEQUENCE [LARGE SCALE GENOMIC DNA]</scope>
    <source>
        <strain evidence="3 4">W43</strain>
    </source>
</reference>
<keyword evidence="2" id="KW-1133">Transmembrane helix</keyword>
<dbReference type="Proteomes" id="UP000283063">
    <property type="component" value="Chromosome"/>
</dbReference>
<name>A0A3T0N6B5_9RHOB</name>
<evidence type="ECO:0000313" key="3">
    <source>
        <dbReference type="EMBL" id="AZV79594.1"/>
    </source>
</evidence>
<keyword evidence="2" id="KW-0812">Transmembrane</keyword>
<dbReference type="PANTHER" id="PTHR41532">
    <property type="entry name" value="FIXS PROTEIN"/>
    <property type="match status" value="1"/>
</dbReference>
<gene>
    <name evidence="3" type="primary">ccoS</name>
    <name evidence="3" type="ORF">EBB79_18120</name>
</gene>
<evidence type="ECO:0000313" key="4">
    <source>
        <dbReference type="Proteomes" id="UP000283063"/>
    </source>
</evidence>
<proteinExistence type="predicted"/>
<evidence type="ECO:0000256" key="1">
    <source>
        <dbReference type="SAM" id="MobiDB-lite"/>
    </source>
</evidence>